<protein>
    <submittedName>
        <fullName evidence="1">Uncharacterized protein</fullName>
    </submittedName>
</protein>
<dbReference type="RefSeq" id="WP_164191524.1">
    <property type="nucleotide sequence ID" value="NZ_JAAGMR010000247.1"/>
</dbReference>
<name>A0A7K3QX11_9ACTN</name>
<comment type="caution">
    <text evidence="1">The sequence shown here is derived from an EMBL/GenBank/DDBJ whole genome shotgun (WGS) entry which is preliminary data.</text>
</comment>
<dbReference type="Proteomes" id="UP000470520">
    <property type="component" value="Unassembled WGS sequence"/>
</dbReference>
<dbReference type="EMBL" id="JAAGMR010000247">
    <property type="protein sequence ID" value="NEB94376.1"/>
    <property type="molecule type" value="Genomic_DNA"/>
</dbReference>
<evidence type="ECO:0000313" key="2">
    <source>
        <dbReference type="Proteomes" id="UP000470520"/>
    </source>
</evidence>
<organism evidence="1 2">
    <name type="scientific">Streptomyces bauhiniae</name>
    <dbReference type="NCBI Taxonomy" id="2340725"/>
    <lineage>
        <taxon>Bacteria</taxon>
        <taxon>Bacillati</taxon>
        <taxon>Actinomycetota</taxon>
        <taxon>Actinomycetes</taxon>
        <taxon>Kitasatosporales</taxon>
        <taxon>Streptomycetaceae</taxon>
        <taxon>Streptomyces</taxon>
    </lineage>
</organism>
<dbReference type="AlphaFoldDB" id="A0A7K3QX11"/>
<accession>A0A7K3QX11</accession>
<proteinExistence type="predicted"/>
<gene>
    <name evidence="1" type="ORF">G3I21_22300</name>
</gene>
<reference evidence="1 2" key="1">
    <citation type="submission" date="2020-01" db="EMBL/GenBank/DDBJ databases">
        <title>Insect and environment-associated Actinomycetes.</title>
        <authorList>
            <person name="Currrie C."/>
            <person name="Chevrette M."/>
            <person name="Carlson C."/>
            <person name="Stubbendieck R."/>
            <person name="Wendt-Pienkowski E."/>
        </authorList>
    </citation>
    <scope>NUCLEOTIDE SEQUENCE [LARGE SCALE GENOMIC DNA]</scope>
    <source>
        <strain evidence="1 2">SID7754</strain>
    </source>
</reference>
<evidence type="ECO:0000313" key="1">
    <source>
        <dbReference type="EMBL" id="NEB94376.1"/>
    </source>
</evidence>
<sequence>MTHHPDDIVPLDVMDHLRRNERRFFRSGAYDAVELAGMIATEALTLGAEDVRIQRERDWLVVAADRDWLGPYGQEVFHTLTPFPEAGINSVLAEVLAVAYSAGVATATRAGTRVIKGETAPHFRLSGQGSVRAFAFRRRRESPIPE</sequence>